<dbReference type="PANTHER" id="PTHR13966:SF5">
    <property type="entry name" value="ENDONUCLEASE G, MITOCHONDRIAL"/>
    <property type="match status" value="1"/>
</dbReference>
<dbReference type="Gene3D" id="2.40.10.10">
    <property type="entry name" value="Trypsin-like serine proteases"/>
    <property type="match status" value="2"/>
</dbReference>
<dbReference type="SUPFAM" id="SSF54060">
    <property type="entry name" value="His-Me finger endonucleases"/>
    <property type="match status" value="1"/>
</dbReference>
<dbReference type="SMART" id="SM00477">
    <property type="entry name" value="NUC"/>
    <property type="match status" value="1"/>
</dbReference>
<dbReference type="GO" id="GO:0004519">
    <property type="term" value="F:endonuclease activity"/>
    <property type="evidence" value="ECO:0007669"/>
    <property type="project" value="UniProtKB-KW"/>
</dbReference>
<dbReference type="Pfam" id="PF13365">
    <property type="entry name" value="Trypsin_2"/>
    <property type="match status" value="1"/>
</dbReference>
<dbReference type="InterPro" id="IPR040255">
    <property type="entry name" value="Non-specific_endonuclease"/>
</dbReference>
<protein>
    <submittedName>
        <fullName evidence="4">DNA/RNA non-specific endonuclease</fullName>
    </submittedName>
</protein>
<accession>A0ABV6LPP3</accession>
<dbReference type="CDD" id="cd00091">
    <property type="entry name" value="NUC"/>
    <property type="match status" value="1"/>
</dbReference>
<dbReference type="Pfam" id="PF01223">
    <property type="entry name" value="Endonuclease_NS"/>
    <property type="match status" value="1"/>
</dbReference>
<keyword evidence="4" id="KW-0255">Endonuclease</keyword>
<keyword evidence="4" id="KW-0378">Hydrolase</keyword>
<dbReference type="InterPro" id="IPR001604">
    <property type="entry name" value="Endo_G_ENPP1-like_dom"/>
</dbReference>
<keyword evidence="1" id="KW-0645">Protease</keyword>
<evidence type="ECO:0000259" key="3">
    <source>
        <dbReference type="SMART" id="SM00892"/>
    </source>
</evidence>
<dbReference type="SUPFAM" id="SSF50494">
    <property type="entry name" value="Trypsin-like serine proteases"/>
    <property type="match status" value="1"/>
</dbReference>
<dbReference type="SMART" id="SM00892">
    <property type="entry name" value="Endonuclease_NS"/>
    <property type="match status" value="1"/>
</dbReference>
<dbReference type="RefSeq" id="WP_377347977.1">
    <property type="nucleotide sequence ID" value="NZ_JBHLTP010000010.1"/>
</dbReference>
<dbReference type="PANTHER" id="PTHR13966">
    <property type="entry name" value="ENDONUCLEASE RELATED"/>
    <property type="match status" value="1"/>
</dbReference>
<comment type="caution">
    <text evidence="4">The sequence shown here is derived from an EMBL/GenBank/DDBJ whole genome shotgun (WGS) entry which is preliminary data.</text>
</comment>
<feature type="domain" description="DNA/RNA non-specific endonuclease/pyrophosphatase/phosphodiesterase" evidence="3">
    <location>
        <begin position="372"/>
        <end position="575"/>
    </location>
</feature>
<dbReference type="InterPro" id="IPR044925">
    <property type="entry name" value="His-Me_finger_sf"/>
</dbReference>
<dbReference type="EMBL" id="JBHLTP010000010">
    <property type="protein sequence ID" value="MFC0524218.1"/>
    <property type="molecule type" value="Genomic_DNA"/>
</dbReference>
<dbReference type="InterPro" id="IPR043504">
    <property type="entry name" value="Peptidase_S1_PA_chymotrypsin"/>
</dbReference>
<dbReference type="InterPro" id="IPR009003">
    <property type="entry name" value="Peptidase_S1_PA"/>
</dbReference>
<reference evidence="4 5" key="1">
    <citation type="submission" date="2024-09" db="EMBL/GenBank/DDBJ databases">
        <authorList>
            <person name="Sun Q."/>
            <person name="Mori K."/>
        </authorList>
    </citation>
    <scope>NUCLEOTIDE SEQUENCE [LARGE SCALE GENOMIC DNA]</scope>
    <source>
        <strain evidence="4 5">NCAIM B.02529</strain>
    </source>
</reference>
<organism evidence="4 5">
    <name type="scientific">Pontibacillus salicampi</name>
    <dbReference type="NCBI Taxonomy" id="1449801"/>
    <lineage>
        <taxon>Bacteria</taxon>
        <taxon>Bacillati</taxon>
        <taxon>Bacillota</taxon>
        <taxon>Bacilli</taxon>
        <taxon>Bacillales</taxon>
        <taxon>Bacillaceae</taxon>
        <taxon>Pontibacillus</taxon>
    </lineage>
</organism>
<keyword evidence="4" id="KW-0540">Nuclease</keyword>
<gene>
    <name evidence="4" type="ORF">ACFFGV_11645</name>
</gene>
<keyword evidence="1" id="KW-0720">Serine protease</keyword>
<evidence type="ECO:0000256" key="1">
    <source>
        <dbReference type="ARBA" id="ARBA00022825"/>
    </source>
</evidence>
<dbReference type="Proteomes" id="UP001589836">
    <property type="component" value="Unassembled WGS sequence"/>
</dbReference>
<keyword evidence="5" id="KW-1185">Reference proteome</keyword>
<sequence>MIQYEKLQQWNRELIEEQQQQALHRFAERTPEREDNEASLQTHSPFEVDQPDRVANRKKKLARNQLAMERIIGENDLFPISYFQAGINASKSVCRIEIRDGIGKVVGHGTGFMVTPNLLLTNHHILKDEEVASQSLAQFNFEQDVNLREKEIKNFHFKPEQFFLSNQKLDFALVAVETTSSDGNELTEFGHIPLQEETGKALIGERVSIIQHASGRPKAVSIRENKVQDVLDNFIHYSTDTMPGSSGSPVFNDEWEVVSLHHAGVPDPNDNSSFVANEGVRISRIISYIKQQQNSLSSEQRKLLGNLLDGEQPEAETDQDVVVEEKSVDSYKDREGYNASFLGEGHSVPLPTLREDLQQDVAPMKDGGTVLHYTHFSVVMSKSRKLAYYTVVNINGKQLKSVDRADRWYLDPRMDKQYQAGQDLYYDNPLDRGHLVRRIDPIWGDKAEVANEDTFHFTNCAPQHKDLNQQSWLDLENYIVENARNHDMKATVFTGPVFRSDDMVYRDIQIPNDFWKIAVMVKEDGTLSATAYLQTQKNLVGNLEFAYGDYKTYQVPVSKVEELTGLDFGPLRKHDPIQNLESTIGHIIEQKEDITL</sequence>
<dbReference type="InterPro" id="IPR044929">
    <property type="entry name" value="DNA/RNA_non-sp_Endonuclease_sf"/>
</dbReference>
<feature type="domain" description="ENPP1-3/EXOG-like endonuclease/phosphodiesterase" evidence="2">
    <location>
        <begin position="373"/>
        <end position="575"/>
    </location>
</feature>
<dbReference type="Gene3D" id="3.40.570.10">
    <property type="entry name" value="Extracellular Endonuclease, subunit A"/>
    <property type="match status" value="1"/>
</dbReference>
<evidence type="ECO:0000313" key="4">
    <source>
        <dbReference type="EMBL" id="MFC0524218.1"/>
    </source>
</evidence>
<dbReference type="InterPro" id="IPR020821">
    <property type="entry name" value="ENPP1-3/EXOG-like_nuc-like"/>
</dbReference>
<name>A0ABV6LPP3_9BACI</name>
<evidence type="ECO:0000259" key="2">
    <source>
        <dbReference type="SMART" id="SM00477"/>
    </source>
</evidence>
<proteinExistence type="predicted"/>
<evidence type="ECO:0000313" key="5">
    <source>
        <dbReference type="Proteomes" id="UP001589836"/>
    </source>
</evidence>